<organism evidence="1 2">
    <name type="scientific">Bifidobacterium apri</name>
    <dbReference type="NCBI Taxonomy" id="1769423"/>
    <lineage>
        <taxon>Bacteria</taxon>
        <taxon>Bacillati</taxon>
        <taxon>Actinomycetota</taxon>
        <taxon>Actinomycetes</taxon>
        <taxon>Bifidobacteriales</taxon>
        <taxon>Bifidobacteriaceae</taxon>
        <taxon>Bifidobacterium</taxon>
    </lineage>
</organism>
<protein>
    <submittedName>
        <fullName evidence="1">Uncharacterized protein</fullName>
    </submittedName>
</protein>
<reference evidence="1 2" key="1">
    <citation type="submission" date="2019-09" db="EMBL/GenBank/DDBJ databases">
        <title>Characterization of the phylogenetic diversity of two novel species belonging to the genus Bifidobacterium: Bifidobacterium cebidarum sp. nov. and Bifidobacterium leontopitheci sp. nov.</title>
        <authorList>
            <person name="Lugli G.A."/>
            <person name="Duranti S."/>
            <person name="Milani C."/>
            <person name="Turroni F."/>
            <person name="Ventura M."/>
        </authorList>
    </citation>
    <scope>NUCLEOTIDE SEQUENCE [LARGE SCALE GENOMIC DNA]</scope>
    <source>
        <strain evidence="1 2">DSM 100238</strain>
    </source>
</reference>
<dbReference type="EMBL" id="WBSO01000003">
    <property type="protein sequence ID" value="KAB8299581.1"/>
    <property type="molecule type" value="Genomic_DNA"/>
</dbReference>
<evidence type="ECO:0000313" key="1">
    <source>
        <dbReference type="EMBL" id="KAB8299581.1"/>
    </source>
</evidence>
<accession>A0A6A2WEV4</accession>
<dbReference type="AlphaFoldDB" id="A0A6A2WEV4"/>
<gene>
    <name evidence="1" type="ORF">DSM100238_0615</name>
</gene>
<proteinExistence type="predicted"/>
<name>A0A6A2WEV4_9BIFI</name>
<dbReference type="Proteomes" id="UP000440041">
    <property type="component" value="Unassembled WGS sequence"/>
</dbReference>
<sequence length="129" mass="14721">MNRLKTKYTRQKFLLNSTQYEGQTLEVNNQSAESSDFQEFGTPWNLLDVLTPCFTRTVSIRRMDQMIDTEEDWNVFLVTANQLDLLIIDASSCLTATNTNPILRDYDIATLKAYTVRLANAGVKYAIIA</sequence>
<dbReference type="OrthoDB" id="2054037at2"/>
<evidence type="ECO:0000313" key="2">
    <source>
        <dbReference type="Proteomes" id="UP000440041"/>
    </source>
</evidence>
<keyword evidence="2" id="KW-1185">Reference proteome</keyword>
<dbReference type="RefSeq" id="WP_152355266.1">
    <property type="nucleotide sequence ID" value="NZ_JBHLXF010000010.1"/>
</dbReference>
<comment type="caution">
    <text evidence="1">The sequence shown here is derived from an EMBL/GenBank/DDBJ whole genome shotgun (WGS) entry which is preliminary data.</text>
</comment>